<dbReference type="GO" id="GO:0036064">
    <property type="term" value="C:ciliary basal body"/>
    <property type="evidence" value="ECO:0007669"/>
    <property type="project" value="TreeGrafter"/>
</dbReference>
<keyword evidence="15" id="KW-1185">Reference proteome</keyword>
<comment type="subcellular location">
    <subcellularLocation>
        <location evidence="1">Cytoplasm</location>
        <location evidence="1">Cytoskeleton</location>
        <location evidence="1">Cilium basal body</location>
    </subcellularLocation>
    <subcellularLocation>
        <location evidence="2">Cytoplasm</location>
        <location evidence="2">Cytoskeleton</location>
        <location evidence="2">Microtubule organizing center</location>
        <location evidence="2">Centrosome</location>
        <location evidence="2">Centriolar satellite</location>
    </subcellularLocation>
</comment>
<keyword evidence="9" id="KW-0206">Cytoskeleton</keyword>
<evidence type="ECO:0000256" key="2">
    <source>
        <dbReference type="ARBA" id="ARBA00004607"/>
    </source>
</evidence>
<keyword evidence="8 12" id="KW-0175">Coiled coil</keyword>
<evidence type="ECO:0000256" key="12">
    <source>
        <dbReference type="SAM" id="Coils"/>
    </source>
</evidence>
<dbReference type="PANTHER" id="PTHR19853:SF1">
    <property type="entry name" value="TBC1 DOMAIN FAMILY MEMBER 31"/>
    <property type="match status" value="1"/>
</dbReference>
<organism evidence="14 15">
    <name type="scientific">Zophobas morio</name>
    <dbReference type="NCBI Taxonomy" id="2755281"/>
    <lineage>
        <taxon>Eukaryota</taxon>
        <taxon>Metazoa</taxon>
        <taxon>Ecdysozoa</taxon>
        <taxon>Arthropoda</taxon>
        <taxon>Hexapoda</taxon>
        <taxon>Insecta</taxon>
        <taxon>Pterygota</taxon>
        <taxon>Neoptera</taxon>
        <taxon>Endopterygota</taxon>
        <taxon>Coleoptera</taxon>
        <taxon>Polyphaga</taxon>
        <taxon>Cucujiformia</taxon>
        <taxon>Tenebrionidae</taxon>
        <taxon>Zophobas</taxon>
    </lineage>
</organism>
<keyword evidence="4" id="KW-0963">Cytoplasm</keyword>
<dbReference type="InterPro" id="IPR051570">
    <property type="entry name" value="TBC1_cilium_biogenesis"/>
</dbReference>
<evidence type="ECO:0000256" key="10">
    <source>
        <dbReference type="ARBA" id="ARBA00023273"/>
    </source>
</evidence>
<reference evidence="14" key="1">
    <citation type="journal article" date="2023" name="G3 (Bethesda)">
        <title>Whole genome assemblies of Zophobas morio and Tenebrio molitor.</title>
        <authorList>
            <person name="Kaur S."/>
            <person name="Stinson S.A."/>
            <person name="diCenzo G.C."/>
        </authorList>
    </citation>
    <scope>NUCLEOTIDE SEQUENCE</scope>
    <source>
        <strain evidence="14">QUZm001</strain>
    </source>
</reference>
<dbReference type="AlphaFoldDB" id="A0AA38M8K8"/>
<dbReference type="InterPro" id="IPR015943">
    <property type="entry name" value="WD40/YVTN_repeat-like_dom_sf"/>
</dbReference>
<evidence type="ECO:0000256" key="9">
    <source>
        <dbReference type="ARBA" id="ARBA00023212"/>
    </source>
</evidence>
<evidence type="ECO:0000259" key="13">
    <source>
        <dbReference type="PROSITE" id="PS50086"/>
    </source>
</evidence>
<dbReference type="InterPro" id="IPR036322">
    <property type="entry name" value="WD40_repeat_dom_sf"/>
</dbReference>
<dbReference type="GO" id="GO:0060090">
    <property type="term" value="F:molecular adaptor activity"/>
    <property type="evidence" value="ECO:0007669"/>
    <property type="project" value="UniProtKB-ARBA"/>
</dbReference>
<evidence type="ECO:0000313" key="14">
    <source>
        <dbReference type="EMBL" id="KAJ3647705.1"/>
    </source>
</evidence>
<keyword evidence="6" id="KW-0677">Repeat</keyword>
<feature type="coiled-coil region" evidence="12">
    <location>
        <begin position="705"/>
        <end position="739"/>
    </location>
</feature>
<dbReference type="SUPFAM" id="SSF50978">
    <property type="entry name" value="WD40 repeat-like"/>
    <property type="match status" value="1"/>
</dbReference>
<dbReference type="SUPFAM" id="SSF47923">
    <property type="entry name" value="Ypt/Rab-GAP domain of gyp1p"/>
    <property type="match status" value="1"/>
</dbReference>
<evidence type="ECO:0000256" key="6">
    <source>
        <dbReference type="ARBA" id="ARBA00022737"/>
    </source>
</evidence>
<feature type="domain" description="Rab-GAP TBC" evidence="13">
    <location>
        <begin position="385"/>
        <end position="560"/>
    </location>
</feature>
<accession>A0AA38M8K8</accession>
<gene>
    <name evidence="14" type="ORF">Zmor_019568</name>
</gene>
<keyword evidence="10" id="KW-0966">Cell projection</keyword>
<dbReference type="GO" id="GO:0034451">
    <property type="term" value="C:centriolar satellite"/>
    <property type="evidence" value="ECO:0007669"/>
    <property type="project" value="UniProtKB-SubCell"/>
</dbReference>
<dbReference type="Gene3D" id="2.130.10.10">
    <property type="entry name" value="YVTN repeat-like/Quinoprotein amine dehydrogenase"/>
    <property type="match status" value="2"/>
</dbReference>
<evidence type="ECO:0000256" key="8">
    <source>
        <dbReference type="ARBA" id="ARBA00023054"/>
    </source>
</evidence>
<keyword evidence="5" id="KW-0853">WD repeat</keyword>
<comment type="caution">
    <text evidence="14">The sequence shown here is derived from an EMBL/GenBank/DDBJ whole genome shotgun (WGS) entry which is preliminary data.</text>
</comment>
<evidence type="ECO:0000256" key="5">
    <source>
        <dbReference type="ARBA" id="ARBA00022574"/>
    </source>
</evidence>
<evidence type="ECO:0000256" key="3">
    <source>
        <dbReference type="ARBA" id="ARBA00014199"/>
    </source>
</evidence>
<evidence type="ECO:0000256" key="7">
    <source>
        <dbReference type="ARBA" id="ARBA00022794"/>
    </source>
</evidence>
<evidence type="ECO:0000256" key="11">
    <source>
        <dbReference type="ARBA" id="ARBA00034464"/>
    </source>
</evidence>
<dbReference type="PROSITE" id="PS50086">
    <property type="entry name" value="TBC_RABGAP"/>
    <property type="match status" value="1"/>
</dbReference>
<dbReference type="PANTHER" id="PTHR19853">
    <property type="entry name" value="WD REPEAT CONTAINING PROTEIN 3 WDR3"/>
    <property type="match status" value="1"/>
</dbReference>
<dbReference type="InterPro" id="IPR035969">
    <property type="entry name" value="Rab-GAP_TBC_sf"/>
</dbReference>
<dbReference type="InterPro" id="IPR001680">
    <property type="entry name" value="WD40_rpt"/>
</dbReference>
<evidence type="ECO:0000313" key="15">
    <source>
        <dbReference type="Proteomes" id="UP001168821"/>
    </source>
</evidence>
<keyword evidence="7" id="KW-0970">Cilium biogenesis/degradation</keyword>
<dbReference type="GO" id="GO:0060271">
    <property type="term" value="P:cilium assembly"/>
    <property type="evidence" value="ECO:0007669"/>
    <property type="project" value="UniProtKB-ARBA"/>
</dbReference>
<dbReference type="FunFam" id="1.10.472.80:FF:000022">
    <property type="entry name" value="TBC1 domain family, member 31"/>
    <property type="match status" value="1"/>
</dbReference>
<dbReference type="Gene3D" id="1.10.472.80">
    <property type="entry name" value="Ypt/Rab-GAP domain of gyp1p, domain 3"/>
    <property type="match status" value="1"/>
</dbReference>
<dbReference type="InterPro" id="IPR000195">
    <property type="entry name" value="Rab-GAP-TBC_dom"/>
</dbReference>
<comment type="function">
    <text evidence="11">Molecular adapter which is involved in cilium biogenesis. Part of a functional complex including OFD1 a centriolar protein involved in cilium assembly. Could regulate the cAMP-dependent phosphorylation of OFD1, and its subsequent ubiquitination by PJA2 which ultimately leads to its proteasomal degradation.</text>
</comment>
<evidence type="ECO:0000256" key="1">
    <source>
        <dbReference type="ARBA" id="ARBA00004120"/>
    </source>
</evidence>
<sequence length="905" mass="105387">MNLNLSKQNRIYKKLFDLKPPQRNGLILNLHHTEQNSQKIRFINSSFHKSGQFLVLADNEGNIFVIDFSSHKFWNLPRILNSCTIIKFSHFKENEILVGAHTGRISVVDIQTGFLSAELVGHECPVSYVSFASDFLCLTSSINEAILWNLETNTKIQVLNLTHSCTLKYVSFIPVTNDILTCFNDDCIQIWQFGTFEVKNNIPPLVWFNHEVKNITFTLDGKIMVLGCRPHHLALFLLSTFKLLKFITLPEYVQTLKHVDFVPQPNDGGSNKLVAVLSGRGSVHFYDFEQNIIVSELVADYEISKYDFSHKSNFFVCLLCSGDVNIYDVVHYIVVPVKLRAVRAETPGRSVRLKKCLEKMGVVKEKIREILEIEKLRMILKECGEYPDSYRKKIWEHLLELPNNKRQYNAIINNRMIISFDGLYQKYPLQDKRCLKNLKQLLDNLVTWCPFFFHVDYLPLFVFPFVKVFANKPLTCFEAVCTIIINWCQFWFEYFPLPPINILAMVENVLMEHDPELLDHLTKKNITAEIYAWPILKTTFSEILAAPSWRVFWDHVLTNEPSFLLCGVVAYNILHRAVLFSLKDEKQFRCFYNTHHPVDVKRLLAKSYQILANTSASIHPRQYLNMFQKIKMGEYPNFCDYPKTIVDMKAAKSREMTEEAGKLKRDEVDLFRQRLVSLDRLQDFGVQEEENRRILEMENAIRKQLLEEQDRVQTHYERIAKLREQFNAEDKVVASLKNKIAKEEQKKSRQKYLNSLLNDVSFQKKEKDYELTKVEDELLRNYSQLLKNKYKIEKLLPDGTSTSTTPASTIDKHQQDLANEIRTVSSFDKPQTYLKDLNLTTGLEAMDNLIKKIEDELEKEKRGVVDESAANRRVLELQVETRELAAEVNNLIKLLAESRSVELNE</sequence>
<dbReference type="EMBL" id="JALNTZ010000006">
    <property type="protein sequence ID" value="KAJ3647705.1"/>
    <property type="molecule type" value="Genomic_DNA"/>
</dbReference>
<dbReference type="SMART" id="SM00320">
    <property type="entry name" value="WD40"/>
    <property type="match status" value="5"/>
</dbReference>
<name>A0AA38M8K8_9CUCU</name>
<protein>
    <recommendedName>
        <fullName evidence="3">TBC1 domain family member 31</fullName>
    </recommendedName>
</protein>
<evidence type="ECO:0000256" key="4">
    <source>
        <dbReference type="ARBA" id="ARBA00022490"/>
    </source>
</evidence>
<dbReference type="Proteomes" id="UP001168821">
    <property type="component" value="Unassembled WGS sequence"/>
</dbReference>
<proteinExistence type="predicted"/>